<sequence>MKILVCFIIAIASYVRCDFDPTQHPNWHLVNDKQCGLQPALRIFGGQDASLGEFPWMVVVITDKTDLITGQTSPFQCGGSIISEKYILSAAHCFIDLIHDTSNIRFRVGEYDLASKPDCDANGVCAPNSIEYLASEVIIHHEYIPHDNFSYHSHADLALGRVDQGFVFTDFVLPICLEYGYLLHQNYGGLIAETIGWGGYRLTQGDKLEYPTVIQKVSLEAFDQPTCTQALSLIPDFASVIPEWQICAGTQTQYSHLGDSGGPMFIVKSVQGDIPRQFQIGIFISTAPIGDTSWYGGIRPSGYTRVASYLQWILDQMRD</sequence>
<dbReference type="GO" id="GO:0004252">
    <property type="term" value="F:serine-type endopeptidase activity"/>
    <property type="evidence" value="ECO:0007669"/>
    <property type="project" value="InterPro"/>
</dbReference>
<keyword evidence="3" id="KW-0325">Glycoprotein</keyword>
<accession>A0A068F4D1</accession>
<keyword evidence="2" id="KW-1015">Disulfide bond</keyword>
<dbReference type="PANTHER" id="PTHR24250:SF27">
    <property type="entry name" value="ELASTASE 2 LIKE"/>
    <property type="match status" value="1"/>
</dbReference>
<dbReference type="Pfam" id="PF00089">
    <property type="entry name" value="Trypsin"/>
    <property type="match status" value="1"/>
</dbReference>
<dbReference type="InterPro" id="IPR043504">
    <property type="entry name" value="Peptidase_S1_PA_chymotrypsin"/>
</dbReference>
<evidence type="ECO:0000256" key="3">
    <source>
        <dbReference type="ARBA" id="ARBA00023180"/>
    </source>
</evidence>
<evidence type="ECO:0000256" key="4">
    <source>
        <dbReference type="ARBA" id="ARBA00024195"/>
    </source>
</evidence>
<proteinExistence type="evidence at transcript level"/>
<evidence type="ECO:0000256" key="1">
    <source>
        <dbReference type="ARBA" id="ARBA00022729"/>
    </source>
</evidence>
<evidence type="ECO:0000313" key="7">
    <source>
        <dbReference type="EMBL" id="AID60286.1"/>
    </source>
</evidence>
<feature type="domain" description="Peptidase S1" evidence="6">
    <location>
        <begin position="43"/>
        <end position="318"/>
    </location>
</feature>
<comment type="similarity">
    <text evidence="4">Belongs to the peptidase S1 family. CLIP subfamily.</text>
</comment>
<dbReference type="PRINTS" id="PR00722">
    <property type="entry name" value="CHYMOTRYPSIN"/>
</dbReference>
<name>A0A068F4D1_NILLU</name>
<evidence type="ECO:0000256" key="5">
    <source>
        <dbReference type="SAM" id="SignalP"/>
    </source>
</evidence>
<feature type="chain" id="PRO_5001651574" evidence="5">
    <location>
        <begin position="18"/>
        <end position="319"/>
    </location>
</feature>
<dbReference type="CDD" id="cd00190">
    <property type="entry name" value="Tryp_SPc"/>
    <property type="match status" value="1"/>
</dbReference>
<keyword evidence="1 5" id="KW-0732">Signal</keyword>
<dbReference type="SMART" id="SM00020">
    <property type="entry name" value="Tryp_SPc"/>
    <property type="match status" value="1"/>
</dbReference>
<dbReference type="InterPro" id="IPR009003">
    <property type="entry name" value="Peptidase_S1_PA"/>
</dbReference>
<dbReference type="Gene3D" id="2.40.10.10">
    <property type="entry name" value="Trypsin-like serine proteases"/>
    <property type="match status" value="3"/>
</dbReference>
<reference evidence="7" key="1">
    <citation type="journal article" date="2014" name="BMC Genomics">
        <title>Genomic insights into the serine protease gene family and expression profile analysis in the planthopper, Nilaparvata lugens.</title>
        <authorList>
            <person name="Bao Y.Y."/>
            <person name="Qin X."/>
            <person name="Yu B."/>
            <person name="Chen L.B."/>
            <person name="Wang Z.C."/>
            <person name="Zhang C.X."/>
        </authorList>
    </citation>
    <scope>NUCLEOTIDE SEQUENCE</scope>
</reference>
<dbReference type="PROSITE" id="PS50240">
    <property type="entry name" value="TRYPSIN_DOM"/>
    <property type="match status" value="1"/>
</dbReference>
<organism evidence="7">
    <name type="scientific">Nilaparvata lugens</name>
    <name type="common">Brown planthopper</name>
    <dbReference type="NCBI Taxonomy" id="108931"/>
    <lineage>
        <taxon>Eukaryota</taxon>
        <taxon>Metazoa</taxon>
        <taxon>Ecdysozoa</taxon>
        <taxon>Arthropoda</taxon>
        <taxon>Hexapoda</taxon>
        <taxon>Insecta</taxon>
        <taxon>Pterygota</taxon>
        <taxon>Neoptera</taxon>
        <taxon>Paraneoptera</taxon>
        <taxon>Hemiptera</taxon>
        <taxon>Auchenorrhyncha</taxon>
        <taxon>Fulgoroidea</taxon>
        <taxon>Delphacidae</taxon>
        <taxon>Delphacinae</taxon>
        <taxon>Nilaparvata</taxon>
    </lineage>
</organism>
<dbReference type="EMBL" id="KJ512063">
    <property type="protein sequence ID" value="AID60286.1"/>
    <property type="molecule type" value="mRNA"/>
</dbReference>
<dbReference type="PROSITE" id="PS00134">
    <property type="entry name" value="TRYPSIN_HIS"/>
    <property type="match status" value="1"/>
</dbReference>
<feature type="signal peptide" evidence="5">
    <location>
        <begin position="1"/>
        <end position="17"/>
    </location>
</feature>
<evidence type="ECO:0000256" key="2">
    <source>
        <dbReference type="ARBA" id="ARBA00023157"/>
    </source>
</evidence>
<dbReference type="PANTHER" id="PTHR24250">
    <property type="entry name" value="CHYMOTRYPSIN-RELATED"/>
    <property type="match status" value="1"/>
</dbReference>
<dbReference type="AlphaFoldDB" id="A0A068F4D1"/>
<dbReference type="GO" id="GO:0006508">
    <property type="term" value="P:proteolysis"/>
    <property type="evidence" value="ECO:0007669"/>
    <property type="project" value="InterPro"/>
</dbReference>
<dbReference type="OrthoDB" id="6629601at2759"/>
<dbReference type="InterPro" id="IPR001254">
    <property type="entry name" value="Trypsin_dom"/>
</dbReference>
<dbReference type="SUPFAM" id="SSF50494">
    <property type="entry name" value="Trypsin-like serine proteases"/>
    <property type="match status" value="1"/>
</dbReference>
<dbReference type="InterPro" id="IPR001314">
    <property type="entry name" value="Peptidase_S1A"/>
</dbReference>
<reference evidence="7" key="2">
    <citation type="submission" date="2014-02" db="EMBL/GenBank/DDBJ databases">
        <authorList>
            <person name="Bao Y.-Y."/>
            <person name="Zhang C.-X."/>
        </authorList>
    </citation>
    <scope>NUCLEOTIDE SEQUENCE</scope>
</reference>
<evidence type="ECO:0000259" key="6">
    <source>
        <dbReference type="PROSITE" id="PS50240"/>
    </source>
</evidence>
<dbReference type="FunFam" id="2.40.10.10:FF:000028">
    <property type="entry name" value="Serine protease easter"/>
    <property type="match status" value="1"/>
</dbReference>
<dbReference type="InterPro" id="IPR018114">
    <property type="entry name" value="TRYPSIN_HIS"/>
</dbReference>
<protein>
    <submittedName>
        <fullName evidence="7">Easter-2</fullName>
    </submittedName>
</protein>